<dbReference type="PANTHER" id="PTHR11736:SF153">
    <property type="entry name" value="MELANOMA-ASSOCIATED ANTIGEN 10"/>
    <property type="match status" value="1"/>
</dbReference>
<dbReference type="FunFam" id="1.10.10.1210:FF:000001">
    <property type="entry name" value="melanoma-associated antigen D1"/>
    <property type="match status" value="1"/>
</dbReference>
<dbReference type="InterPro" id="IPR002190">
    <property type="entry name" value="MHD_dom"/>
</dbReference>
<evidence type="ECO:0000313" key="3">
    <source>
        <dbReference type="Proteomes" id="UP000515203"/>
    </source>
</evidence>
<dbReference type="PANTHER" id="PTHR11736">
    <property type="entry name" value="MELANOMA-ASSOCIATED ANTIGEN MAGE ANTIGEN"/>
    <property type="match status" value="1"/>
</dbReference>
<dbReference type="Gene3D" id="1.10.10.1200">
    <property type="entry name" value="MAGE homology domain, winged helix WH1 motif"/>
    <property type="match status" value="1"/>
</dbReference>
<dbReference type="InParanoid" id="A0A6P6DPK6"/>
<feature type="domain" description="MAGE" evidence="2">
    <location>
        <begin position="138"/>
        <end position="335"/>
    </location>
</feature>
<dbReference type="GeneID" id="101584911"/>
<dbReference type="GO" id="GO:0005634">
    <property type="term" value="C:nucleus"/>
    <property type="evidence" value="ECO:0007669"/>
    <property type="project" value="TreeGrafter"/>
</dbReference>
<dbReference type="InterPro" id="IPR037445">
    <property type="entry name" value="MAGE"/>
</dbReference>
<evidence type="ECO:0000313" key="4">
    <source>
        <dbReference type="RefSeq" id="XP_023562039.1"/>
    </source>
</evidence>
<reference evidence="4" key="1">
    <citation type="submission" date="2025-08" db="UniProtKB">
        <authorList>
            <consortium name="RefSeq"/>
        </authorList>
    </citation>
    <scope>IDENTIFICATION</scope>
</reference>
<dbReference type="AlphaFoldDB" id="A0A6P6DPK6"/>
<dbReference type="InterPro" id="IPR041898">
    <property type="entry name" value="MAGE_WH1"/>
</dbReference>
<proteinExistence type="predicted"/>
<dbReference type="Gene3D" id="1.10.10.1210">
    <property type="entry name" value="MAGE homology domain, winged helix WH2 motif"/>
    <property type="match status" value="1"/>
</dbReference>
<dbReference type="SMART" id="SM01392">
    <property type="entry name" value="MAGE_N"/>
    <property type="match status" value="1"/>
</dbReference>
<organism evidence="3 4">
    <name type="scientific">Octodon degus</name>
    <name type="common">Degu</name>
    <name type="synonym">Sciurus degus</name>
    <dbReference type="NCBI Taxonomy" id="10160"/>
    <lineage>
        <taxon>Eukaryota</taxon>
        <taxon>Metazoa</taxon>
        <taxon>Chordata</taxon>
        <taxon>Craniata</taxon>
        <taxon>Vertebrata</taxon>
        <taxon>Euteleostomi</taxon>
        <taxon>Mammalia</taxon>
        <taxon>Eutheria</taxon>
        <taxon>Euarchontoglires</taxon>
        <taxon>Glires</taxon>
        <taxon>Rodentia</taxon>
        <taxon>Hystricomorpha</taxon>
        <taxon>Octodontidae</taxon>
        <taxon>Octodon</taxon>
    </lineage>
</organism>
<dbReference type="PROSITE" id="PS50838">
    <property type="entry name" value="MAGE"/>
    <property type="match status" value="1"/>
</dbReference>
<dbReference type="OrthoDB" id="205198at2759"/>
<dbReference type="InterPro" id="IPR021072">
    <property type="entry name" value="MAGE_N"/>
</dbReference>
<dbReference type="FunCoup" id="A0A6P6DPK6">
    <property type="interactions" value="485"/>
</dbReference>
<dbReference type="RefSeq" id="XP_023562039.1">
    <property type="nucleotide sequence ID" value="XM_023706271.1"/>
</dbReference>
<dbReference type="Pfam" id="PF01454">
    <property type="entry name" value="MAGE"/>
    <property type="match status" value="1"/>
</dbReference>
<gene>
    <name evidence="4" type="primary">LOC101584911</name>
</gene>
<feature type="region of interest" description="Disordered" evidence="1">
    <location>
        <begin position="1"/>
        <end position="70"/>
    </location>
</feature>
<name>A0A6P6DPK6_OCTDE</name>
<dbReference type="GO" id="GO:0000122">
    <property type="term" value="P:negative regulation of transcription by RNA polymerase II"/>
    <property type="evidence" value="ECO:0007669"/>
    <property type="project" value="TreeGrafter"/>
</dbReference>
<feature type="compositionally biased region" description="Low complexity" evidence="1">
    <location>
        <begin position="39"/>
        <end position="67"/>
    </location>
</feature>
<dbReference type="SMART" id="SM01373">
    <property type="entry name" value="MAGE"/>
    <property type="match status" value="1"/>
</dbReference>
<sequence length="361" mass="39456">MSRSRKRRCFMLEEGSETQDEGQCPSGRRIAVPVEEEGSSSSSSSCSSSFPSSTCSSPSSSSGTCSPLVSHSPEDNALTAGNPVCPDSPQGACSSFSALALASRVQSPFDEYFSGQGGEGAGSSQELPGVVVMSDRERDEKVNTLVSFLLLKYQRKEPVTQAEIMGVINSHSQFSVIFSEVFECLQLIFGLDFKEVESSNQSYVLVTVLGISYDGLFSEVQGMPKTGLLVLILSIIFLQGDSASEEEVWQTLNAMGIWAGIEHFVYGDPGKLVFEDFVQEQYLVHQQVPDSNPPSYEFLWGPRTFAETSKMKLIEFLASISRVDPRAFGQRYEEAQREEEERAQASASAGEALGHCMFWGH</sequence>
<evidence type="ECO:0000256" key="1">
    <source>
        <dbReference type="SAM" id="MobiDB-lite"/>
    </source>
</evidence>
<evidence type="ECO:0000259" key="2">
    <source>
        <dbReference type="PROSITE" id="PS50838"/>
    </source>
</evidence>
<accession>A0A6P6DPK6</accession>
<dbReference type="InterPro" id="IPR041899">
    <property type="entry name" value="MAGE_WH2"/>
</dbReference>
<keyword evidence="3" id="KW-1185">Reference proteome</keyword>
<protein>
    <submittedName>
        <fullName evidence="4">Melanoma-associated antigen 10-like</fullName>
    </submittedName>
</protein>
<dbReference type="Proteomes" id="UP000515203">
    <property type="component" value="Unplaced"/>
</dbReference>